<feature type="chain" id="PRO_5041430856" evidence="5">
    <location>
        <begin position="17"/>
        <end position="334"/>
    </location>
</feature>
<evidence type="ECO:0000256" key="2">
    <source>
        <dbReference type="ARBA" id="ARBA00022729"/>
    </source>
</evidence>
<keyword evidence="3 4" id="KW-0456">Lyase</keyword>
<keyword evidence="2 5" id="KW-0732">Signal</keyword>
<dbReference type="Gene3D" id="2.160.20.10">
    <property type="entry name" value="Single-stranded right-handed beta-helix, Pectin lyase-like"/>
    <property type="match status" value="1"/>
</dbReference>
<dbReference type="EMBL" id="JAULSR010000001">
    <property type="protein sequence ID" value="KAK0636635.1"/>
    <property type="molecule type" value="Genomic_DNA"/>
</dbReference>
<proteinExistence type="inferred from homology"/>
<feature type="domain" description="Pectate lyase" evidence="6">
    <location>
        <begin position="58"/>
        <end position="272"/>
    </location>
</feature>
<keyword evidence="4" id="KW-0119">Carbohydrate metabolism</keyword>
<accession>A0AA40CFR8</accession>
<dbReference type="GO" id="GO:0005576">
    <property type="term" value="C:extracellular region"/>
    <property type="evidence" value="ECO:0007669"/>
    <property type="project" value="UniProtKB-SubCell"/>
</dbReference>
<comment type="caution">
    <text evidence="7">The sequence shown here is derived from an EMBL/GenBank/DDBJ whole genome shotgun (WGS) entry which is preliminary data.</text>
</comment>
<evidence type="ECO:0000313" key="8">
    <source>
        <dbReference type="Proteomes" id="UP001174934"/>
    </source>
</evidence>
<evidence type="ECO:0000256" key="3">
    <source>
        <dbReference type="ARBA" id="ARBA00023239"/>
    </source>
</evidence>
<feature type="signal peptide" evidence="5">
    <location>
        <begin position="1"/>
        <end position="16"/>
    </location>
</feature>
<dbReference type="PANTHER" id="PTHR31683">
    <property type="entry name" value="PECTATE LYASE 18-RELATED"/>
    <property type="match status" value="1"/>
</dbReference>
<keyword evidence="4" id="KW-0624">Polysaccharide degradation</keyword>
<dbReference type="InterPro" id="IPR011050">
    <property type="entry name" value="Pectin_lyase_fold/virulence"/>
</dbReference>
<dbReference type="Proteomes" id="UP001174934">
    <property type="component" value="Unassembled WGS sequence"/>
</dbReference>
<evidence type="ECO:0000256" key="5">
    <source>
        <dbReference type="SAM" id="SignalP"/>
    </source>
</evidence>
<dbReference type="PANTHER" id="PTHR31683:SF18">
    <property type="entry name" value="PECTATE LYASE 21-RELATED"/>
    <property type="match status" value="1"/>
</dbReference>
<keyword evidence="4" id="KW-0964">Secreted</keyword>
<dbReference type="InterPro" id="IPR012334">
    <property type="entry name" value="Pectin_lyas_fold"/>
</dbReference>
<dbReference type="InterPro" id="IPR045032">
    <property type="entry name" value="PEL"/>
</dbReference>
<reference evidence="7" key="1">
    <citation type="submission" date="2023-06" db="EMBL/GenBank/DDBJ databases">
        <title>Genome-scale phylogeny and comparative genomics of the fungal order Sordariales.</title>
        <authorList>
            <consortium name="Lawrence Berkeley National Laboratory"/>
            <person name="Hensen N."/>
            <person name="Bonometti L."/>
            <person name="Westerberg I."/>
            <person name="Brannstrom I.O."/>
            <person name="Guillou S."/>
            <person name="Cros-Aarteil S."/>
            <person name="Calhoun S."/>
            <person name="Haridas S."/>
            <person name="Kuo A."/>
            <person name="Mondo S."/>
            <person name="Pangilinan J."/>
            <person name="Riley R."/>
            <person name="LaButti K."/>
            <person name="Andreopoulos B."/>
            <person name="Lipzen A."/>
            <person name="Chen C."/>
            <person name="Yanf M."/>
            <person name="Daum C."/>
            <person name="Ng V."/>
            <person name="Clum A."/>
            <person name="Steindorff A."/>
            <person name="Ohm R."/>
            <person name="Martin F."/>
            <person name="Silar P."/>
            <person name="Natvig D."/>
            <person name="Lalanne C."/>
            <person name="Gautier V."/>
            <person name="Ament-velasquez S.L."/>
            <person name="Kruys A."/>
            <person name="Hutchinson M.I."/>
            <person name="Powell A.J."/>
            <person name="Barry K."/>
            <person name="Miller A.N."/>
            <person name="Grigoriev I.V."/>
            <person name="Debuchy R."/>
            <person name="Gladieux P."/>
            <person name="Thoren M.H."/>
            <person name="Johannesson H."/>
        </authorList>
    </citation>
    <scope>NUCLEOTIDE SEQUENCE</scope>
    <source>
        <strain evidence="7">SMH3391-2</strain>
    </source>
</reference>
<evidence type="ECO:0000313" key="7">
    <source>
        <dbReference type="EMBL" id="KAK0636635.1"/>
    </source>
</evidence>
<dbReference type="GO" id="GO:0000272">
    <property type="term" value="P:polysaccharide catabolic process"/>
    <property type="evidence" value="ECO:0007669"/>
    <property type="project" value="UniProtKB-KW"/>
</dbReference>
<dbReference type="GO" id="GO:0030570">
    <property type="term" value="F:pectate lyase activity"/>
    <property type="evidence" value="ECO:0007669"/>
    <property type="project" value="InterPro"/>
</dbReference>
<dbReference type="AlphaFoldDB" id="A0AA40CFR8"/>
<evidence type="ECO:0000256" key="1">
    <source>
        <dbReference type="ARBA" id="ARBA00010980"/>
    </source>
</evidence>
<evidence type="ECO:0000256" key="4">
    <source>
        <dbReference type="RuleBase" id="RU361173"/>
    </source>
</evidence>
<keyword evidence="8" id="KW-1185">Reference proteome</keyword>
<protein>
    <submittedName>
        <fullName evidence="7">Pectate lyase B</fullName>
    </submittedName>
</protein>
<dbReference type="InterPro" id="IPR002022">
    <property type="entry name" value="Pec_lyase"/>
</dbReference>
<dbReference type="Pfam" id="PF00544">
    <property type="entry name" value="Pectate_lyase_4"/>
    <property type="match status" value="1"/>
</dbReference>
<comment type="subcellular location">
    <subcellularLocation>
        <location evidence="4">Secreted</location>
    </subcellularLocation>
</comment>
<evidence type="ECO:0000259" key="6">
    <source>
        <dbReference type="SMART" id="SM00656"/>
    </source>
</evidence>
<comment type="similarity">
    <text evidence="1 4">Belongs to the polysaccharide lyase 1 family.</text>
</comment>
<gene>
    <name evidence="7" type="ORF">B0T17DRAFT_613340</name>
</gene>
<dbReference type="SUPFAM" id="SSF51126">
    <property type="entry name" value="Pectin lyase-like"/>
    <property type="match status" value="1"/>
</dbReference>
<organism evidence="7 8">
    <name type="scientific">Bombardia bombarda</name>
    <dbReference type="NCBI Taxonomy" id="252184"/>
    <lineage>
        <taxon>Eukaryota</taxon>
        <taxon>Fungi</taxon>
        <taxon>Dikarya</taxon>
        <taxon>Ascomycota</taxon>
        <taxon>Pezizomycotina</taxon>
        <taxon>Sordariomycetes</taxon>
        <taxon>Sordariomycetidae</taxon>
        <taxon>Sordariales</taxon>
        <taxon>Lasiosphaeriaceae</taxon>
        <taxon>Bombardia</taxon>
    </lineage>
</organism>
<dbReference type="SMART" id="SM00656">
    <property type="entry name" value="Amb_all"/>
    <property type="match status" value="1"/>
</dbReference>
<sequence length="334" mass="35394">MKLSLSLAVFFAQAIATPTPTYRNVTLHDKLHLAKRATVSETATLGYATLNGGTTGGSGGTVTTVSTLAQFTAAVDVKNSTPAVVVIQGVITGDTKVRIGSNKTIIGLPGAGFNGVGLQFSKQHNLILRNIVSSLVKASNGDGLTIDNSTNIWVDHCEFYSNLNNGKDYYDGLVDASHGSDFITISHTYFHDHWKTSLVGASDNNKAEDTGHLRITYADNYWKNCGSRGPSIRFGTGHVYNSFYENMHGAINTRMGAQVLAESNVFRNVSAAITSVDSPQIGYALAIDNDLGGATNTAVMGNLTTRSIPYNYTLLGSATVTSIVPGQAGAKLTF</sequence>
<name>A0AA40CFR8_9PEZI</name>